<feature type="compositionally biased region" description="Basic and acidic residues" evidence="1">
    <location>
        <begin position="12"/>
        <end position="25"/>
    </location>
</feature>
<feature type="transmembrane region" description="Helical" evidence="2">
    <location>
        <begin position="53"/>
        <end position="71"/>
    </location>
</feature>
<feature type="compositionally biased region" description="Polar residues" evidence="1">
    <location>
        <begin position="27"/>
        <end position="40"/>
    </location>
</feature>
<evidence type="ECO:0000256" key="1">
    <source>
        <dbReference type="SAM" id="MobiDB-lite"/>
    </source>
</evidence>
<dbReference type="Proteomes" id="UP001446871">
    <property type="component" value="Unassembled WGS sequence"/>
</dbReference>
<keyword evidence="4" id="KW-1185">Reference proteome</keyword>
<protein>
    <submittedName>
        <fullName evidence="3">Uncharacterized protein</fullName>
    </submittedName>
</protein>
<proteinExistence type="predicted"/>
<accession>A0ABR1TLR0</accession>
<evidence type="ECO:0000313" key="3">
    <source>
        <dbReference type="EMBL" id="KAK8047558.1"/>
    </source>
</evidence>
<keyword evidence="2" id="KW-0812">Transmembrane</keyword>
<feature type="region of interest" description="Disordered" evidence="1">
    <location>
        <begin position="1"/>
        <end position="40"/>
    </location>
</feature>
<keyword evidence="2" id="KW-0472">Membrane</keyword>
<organism evidence="3 4">
    <name type="scientific">Apiospora saccharicola</name>
    <dbReference type="NCBI Taxonomy" id="335842"/>
    <lineage>
        <taxon>Eukaryota</taxon>
        <taxon>Fungi</taxon>
        <taxon>Dikarya</taxon>
        <taxon>Ascomycota</taxon>
        <taxon>Pezizomycotina</taxon>
        <taxon>Sordariomycetes</taxon>
        <taxon>Xylariomycetidae</taxon>
        <taxon>Amphisphaeriales</taxon>
        <taxon>Apiosporaceae</taxon>
        <taxon>Apiospora</taxon>
    </lineage>
</organism>
<reference evidence="3 4" key="1">
    <citation type="submission" date="2023-01" db="EMBL/GenBank/DDBJ databases">
        <title>Analysis of 21 Apiospora genomes using comparative genomics revels a genus with tremendous synthesis potential of carbohydrate active enzymes and secondary metabolites.</title>
        <authorList>
            <person name="Sorensen T."/>
        </authorList>
    </citation>
    <scope>NUCLEOTIDE SEQUENCE [LARGE SCALE GENOMIC DNA]</scope>
    <source>
        <strain evidence="3 4">CBS 83171</strain>
    </source>
</reference>
<sequence>MHETRRNPTRQEPSRTETSAEERSRTRQLAPNSPSKEQSWPQRLKGFFQRNPYMFFTITIISLVFVITFPTPEPLDFVCQAPLVKNWARCRASGDVLTKYDNEALRTVVKMFNDVQDIALKSNGLARIFFQEVDHMDVIRLIVQQSNLPDPVSIIGATNKLDIHATETISMLREFLPEARNCDYLFKTHLALAVKSLESIERTRNRRRFWLQSLLFGYDGTRKVEKDAQEVSSILEVTIGIIEQLRQFSEKLLVYLTWVRKGLRDLDVAAGSNRKLINEDNTDKKQVIPGSCRYRPDMKLIEGRLRVLDELDSLVTQGGQATRALYDAIETIRGDLEWKKTELMGYVDRVHTSPGGKGVTLPKA</sequence>
<comment type="caution">
    <text evidence="3">The sequence shown here is derived from an EMBL/GenBank/DDBJ whole genome shotgun (WGS) entry which is preliminary data.</text>
</comment>
<keyword evidence="2" id="KW-1133">Transmembrane helix</keyword>
<evidence type="ECO:0000256" key="2">
    <source>
        <dbReference type="SAM" id="Phobius"/>
    </source>
</evidence>
<evidence type="ECO:0000313" key="4">
    <source>
        <dbReference type="Proteomes" id="UP001446871"/>
    </source>
</evidence>
<gene>
    <name evidence="3" type="ORF">PG996_015622</name>
</gene>
<name>A0ABR1TLR0_9PEZI</name>
<dbReference type="EMBL" id="JAQQWM010000009">
    <property type="protein sequence ID" value="KAK8047558.1"/>
    <property type="molecule type" value="Genomic_DNA"/>
</dbReference>